<gene>
    <name evidence="2" type="ORF">QV13_14485</name>
</gene>
<evidence type="ECO:0000259" key="1">
    <source>
        <dbReference type="Pfam" id="PF09361"/>
    </source>
</evidence>
<dbReference type="Proteomes" id="UP000094412">
    <property type="component" value="Unassembled WGS sequence"/>
</dbReference>
<name>A0A1C2DMU6_9HYPH</name>
<dbReference type="RefSeq" id="WP_024925308.1">
    <property type="nucleotide sequence ID" value="NZ_MDEO01000033.1"/>
</dbReference>
<dbReference type="Pfam" id="PF09361">
    <property type="entry name" value="Phasin_2"/>
    <property type="match status" value="1"/>
</dbReference>
<evidence type="ECO:0000313" key="3">
    <source>
        <dbReference type="Proteomes" id="UP000094412"/>
    </source>
</evidence>
<dbReference type="AlphaFoldDB" id="A0A1C2DMU6"/>
<feature type="domain" description="Phasin" evidence="1">
    <location>
        <begin position="63"/>
        <end position="148"/>
    </location>
</feature>
<organism evidence="2 3">
    <name type="scientific">Mesorhizobium hungaricum</name>
    <dbReference type="NCBI Taxonomy" id="1566387"/>
    <lineage>
        <taxon>Bacteria</taxon>
        <taxon>Pseudomonadati</taxon>
        <taxon>Pseudomonadota</taxon>
        <taxon>Alphaproteobacteria</taxon>
        <taxon>Hyphomicrobiales</taxon>
        <taxon>Phyllobacteriaceae</taxon>
        <taxon>Mesorhizobium</taxon>
    </lineage>
</organism>
<comment type="caution">
    <text evidence="2">The sequence shown here is derived from an EMBL/GenBank/DDBJ whole genome shotgun (WGS) entry which is preliminary data.</text>
</comment>
<reference evidence="2 3" key="1">
    <citation type="submission" date="2016-08" db="EMBL/GenBank/DDBJ databases">
        <title>Whole genome sequence of Mesorhizobium sp. strain UASWS1009 isolated from industrial sewage.</title>
        <authorList>
            <person name="Crovadore J."/>
            <person name="Calmin G."/>
            <person name="Chablais R."/>
            <person name="Cochard B."/>
            <person name="Lefort F."/>
        </authorList>
    </citation>
    <scope>NUCLEOTIDE SEQUENCE [LARGE SCALE GENOMIC DNA]</scope>
    <source>
        <strain evidence="2 3">UASWS1009</strain>
    </source>
</reference>
<evidence type="ECO:0000313" key="2">
    <source>
        <dbReference type="EMBL" id="OCX16082.1"/>
    </source>
</evidence>
<keyword evidence="3" id="KW-1185">Reference proteome</keyword>
<dbReference type="EMBL" id="MDEO01000033">
    <property type="protein sequence ID" value="OCX16082.1"/>
    <property type="molecule type" value="Genomic_DNA"/>
</dbReference>
<proteinExistence type="predicted"/>
<dbReference type="InterPro" id="IPR018968">
    <property type="entry name" value="Phasin"/>
</dbReference>
<sequence length="161" mass="16975">MTKTAKTTAPSSTYFSSIKSAFETAQSKLEVPAAARDFVKRGASTAKERAESVHGGVAKLNDGAEKIATSFVVGYANFTRGLLDATLANVQHALTTVEKVAGAQSFNEAVQIQADFVRENASANIERIRGAAETAKTTVVDGAKTVQAEIGKLYTFDKKAA</sequence>
<dbReference type="OrthoDB" id="8138004at2"/>
<accession>A0A1C2DMU6</accession>
<protein>
    <recommendedName>
        <fullName evidence="1">Phasin domain-containing protein</fullName>
    </recommendedName>
</protein>